<dbReference type="InterPro" id="IPR015943">
    <property type="entry name" value="WD40/YVTN_repeat-like_dom_sf"/>
</dbReference>
<dbReference type="Gene3D" id="1.10.287.130">
    <property type="match status" value="1"/>
</dbReference>
<keyword evidence="5" id="KW-1185">Reference proteome</keyword>
<keyword evidence="2" id="KW-1133">Transmembrane helix</keyword>
<evidence type="ECO:0000256" key="1">
    <source>
        <dbReference type="ARBA" id="ARBA00022553"/>
    </source>
</evidence>
<dbReference type="RefSeq" id="WP_146780449.1">
    <property type="nucleotide sequence ID" value="NZ_CP042434.1"/>
</dbReference>
<dbReference type="PANTHER" id="PTHR43547:SF2">
    <property type="entry name" value="HYBRID SIGNAL TRANSDUCTION HISTIDINE KINASE C"/>
    <property type="match status" value="1"/>
</dbReference>
<dbReference type="PROSITE" id="PS50109">
    <property type="entry name" value="HIS_KIN"/>
    <property type="match status" value="1"/>
</dbReference>
<dbReference type="InterPro" id="IPR013783">
    <property type="entry name" value="Ig-like_fold"/>
</dbReference>
<keyword evidence="1" id="KW-0597">Phosphoprotein</keyword>
<dbReference type="InterPro" id="IPR011110">
    <property type="entry name" value="Reg_prop"/>
</dbReference>
<keyword evidence="2" id="KW-0472">Membrane</keyword>
<dbReference type="Proteomes" id="UP000321291">
    <property type="component" value="Chromosome"/>
</dbReference>
<dbReference type="Gene3D" id="2.60.40.10">
    <property type="entry name" value="Immunoglobulins"/>
    <property type="match status" value="1"/>
</dbReference>
<dbReference type="AlphaFoldDB" id="A0A5B8VJL0"/>
<dbReference type="PANTHER" id="PTHR43547">
    <property type="entry name" value="TWO-COMPONENT HISTIDINE KINASE"/>
    <property type="match status" value="1"/>
</dbReference>
<protein>
    <recommendedName>
        <fullName evidence="3">Histidine kinase domain-containing protein</fullName>
    </recommendedName>
</protein>
<evidence type="ECO:0000259" key="3">
    <source>
        <dbReference type="PROSITE" id="PS50109"/>
    </source>
</evidence>
<name>A0A5B8VJL0_9BACT</name>
<accession>A0A5B8VJL0</accession>
<dbReference type="Pfam" id="PF02518">
    <property type="entry name" value="HATPase_c"/>
    <property type="match status" value="1"/>
</dbReference>
<reference evidence="4 5" key="1">
    <citation type="journal article" date="2017" name="Int. J. Syst. Evol. Microbiol.">
        <title>Arachidicoccus ginsenosidivorans sp. nov., with ginsenoside-converting activity isolated from ginseng cultivating soil.</title>
        <authorList>
            <person name="Siddiqi M.Z."/>
            <person name="Aslam Z."/>
            <person name="Im W.T."/>
        </authorList>
    </citation>
    <scope>NUCLEOTIDE SEQUENCE [LARGE SCALE GENOMIC DNA]</scope>
    <source>
        <strain evidence="4 5">Gsoil 809</strain>
    </source>
</reference>
<evidence type="ECO:0000313" key="4">
    <source>
        <dbReference type="EMBL" id="QEC71175.1"/>
    </source>
</evidence>
<proteinExistence type="predicted"/>
<keyword evidence="2" id="KW-0812">Transmembrane</keyword>
<dbReference type="Gene3D" id="2.130.10.10">
    <property type="entry name" value="YVTN repeat-like/Quinoprotein amine dehydrogenase"/>
    <property type="match status" value="2"/>
</dbReference>
<dbReference type="InterPro" id="IPR036097">
    <property type="entry name" value="HisK_dim/P_sf"/>
</dbReference>
<dbReference type="Gene3D" id="3.30.565.10">
    <property type="entry name" value="Histidine kinase-like ATPase, C-terminal domain"/>
    <property type="match status" value="1"/>
</dbReference>
<feature type="transmembrane region" description="Helical" evidence="2">
    <location>
        <begin position="711"/>
        <end position="729"/>
    </location>
</feature>
<dbReference type="InterPro" id="IPR005467">
    <property type="entry name" value="His_kinase_dom"/>
</dbReference>
<dbReference type="GO" id="GO:0000155">
    <property type="term" value="F:phosphorelay sensor kinase activity"/>
    <property type="evidence" value="ECO:0007669"/>
    <property type="project" value="InterPro"/>
</dbReference>
<dbReference type="SUPFAM" id="SSF55874">
    <property type="entry name" value="ATPase domain of HSP90 chaperone/DNA topoisomerase II/histidine kinase"/>
    <property type="match status" value="1"/>
</dbReference>
<organism evidence="4 5">
    <name type="scientific">Arachidicoccus ginsenosidivorans</name>
    <dbReference type="NCBI Taxonomy" id="496057"/>
    <lineage>
        <taxon>Bacteria</taxon>
        <taxon>Pseudomonadati</taxon>
        <taxon>Bacteroidota</taxon>
        <taxon>Chitinophagia</taxon>
        <taxon>Chitinophagales</taxon>
        <taxon>Chitinophagaceae</taxon>
        <taxon>Arachidicoccus</taxon>
    </lineage>
</organism>
<dbReference type="InterPro" id="IPR003594">
    <property type="entry name" value="HATPase_dom"/>
</dbReference>
<feature type="domain" description="Histidine kinase" evidence="3">
    <location>
        <begin position="781"/>
        <end position="989"/>
    </location>
</feature>
<dbReference type="SMART" id="SM00387">
    <property type="entry name" value="HATPase_c"/>
    <property type="match status" value="1"/>
</dbReference>
<dbReference type="Pfam" id="PF07494">
    <property type="entry name" value="Reg_prop"/>
    <property type="match status" value="1"/>
</dbReference>
<dbReference type="InterPro" id="IPR036890">
    <property type="entry name" value="HATPase_C_sf"/>
</dbReference>
<dbReference type="EMBL" id="CP042434">
    <property type="protein sequence ID" value="QEC71175.1"/>
    <property type="molecule type" value="Genomic_DNA"/>
</dbReference>
<dbReference type="KEGG" id="agi:FSB73_05255"/>
<evidence type="ECO:0000313" key="5">
    <source>
        <dbReference type="Proteomes" id="UP000321291"/>
    </source>
</evidence>
<gene>
    <name evidence="4" type="ORF">FSB73_05255</name>
</gene>
<dbReference type="OrthoDB" id="8676692at2"/>
<dbReference type="SUPFAM" id="SSF69322">
    <property type="entry name" value="Tricorn protease domain 2"/>
    <property type="match status" value="1"/>
</dbReference>
<sequence length="999" mass="114106">MDGQGLPYVIEHYTSENGLPQNSIKFLLFDKNGYLWMGSEAGLIRFDNKELKVYGINNIPGLLDARIQDMKLDTAGNVYAENLHYQNIVTKPMGHFMSPLPWLMKGESPYYYPTWGYLNKNPIIGSLWDSISATSNLPTVRKHASLANGDIYLFYEGNVYYINHGYHLLKTWSQKPIENIALGAKYMLQFWKTGKIAVWENGQLLQQTKLKGEVLKSAHFLQGDFMTFWCPTGSFILVDNALYRIFMDHGVITTKLVLKALSIESPDCLYYNPSNNTYYFGSRTAGFYVIKVSDFEVPPTPKQTGANYLYSIAKLPGDSLVVRNTIIPPSGEAYYKEFKGNFYTSYVDSAGVLYYENEYSFNSYQPRTDIVKELLPLEEHLVSILPYSGNKLLLCTHASYRIVSKEGKVFAQKRLPIDYSDVKAKGLFPIHGDHYYLLTTNGLKWYNLKTNKIEKTILDSVSFRSFYADKHGRLWLGSDGSGGFMYKEGKVYKLPLGPLNAFNTIHAFIDDHKGHFWLTTNNGLYRVSIQNMVDYLTGKVPEFHFYALDNKDGLPTNEFNGGCIPAFQWLKNGMLALPSMRGLVKFNPDSLTIDVPKQRLFIDALKVDSVEIKVDSTLTVNNLSPDFNQLEIKVSCPYFGNPRNLVLMYQIQGEDHHSTWMELPHSGMININRLPAGNYQVLIKKMGYDKSSSNGSLRLRFEVLPYFYNTWWFYTMMLLLFALAGYIISRRRIATLKRKNLEVERLVNARTAELRLTTTELEVSQEALKQSNRVKEQIIAMILHDLRSPVRFLGTISHQLIRQFMDRSKADNLEDLKKLHKSVGGLWAFIEQFFGWAVSQQNAFKVHIKNVLIQEVFDDVHRFYNEILSYNGNLLDIQSSALQWNTDKDILALIIRNLLDNANKYTENGHIWIKAVVSKDKLRISVEDTGQGLTDIQVQHYMDAINGENSDGNGSIMILQMLKIIGGNLTIETKKGKGSVFTIILDRQPLSTSEGYLQT</sequence>
<dbReference type="SUPFAM" id="SSF47384">
    <property type="entry name" value="Homodimeric domain of signal transducing histidine kinase"/>
    <property type="match status" value="1"/>
</dbReference>
<evidence type="ECO:0000256" key="2">
    <source>
        <dbReference type="SAM" id="Phobius"/>
    </source>
</evidence>